<dbReference type="GO" id="GO:0016020">
    <property type="term" value="C:membrane"/>
    <property type="evidence" value="ECO:0007669"/>
    <property type="project" value="InterPro"/>
</dbReference>
<dbReference type="AlphaFoldDB" id="A0A0X8HWK7"/>
<dbReference type="EMBL" id="CP014248">
    <property type="protein sequence ID" value="AMD22844.1"/>
    <property type="molecule type" value="Genomic_DNA"/>
</dbReference>
<feature type="transmembrane region" description="Helical" evidence="2">
    <location>
        <begin position="470"/>
        <end position="492"/>
    </location>
</feature>
<dbReference type="SUPFAM" id="SSF49313">
    <property type="entry name" value="Cadherin-like"/>
    <property type="match status" value="3"/>
</dbReference>
<keyword evidence="6" id="KW-1185">Reference proteome</keyword>
<feature type="compositionally biased region" description="Basic and acidic residues" evidence="1">
    <location>
        <begin position="500"/>
        <end position="512"/>
    </location>
</feature>
<dbReference type="GeneID" id="28726209"/>
<feature type="domain" description="Dystroglycan-type cadherin-like" evidence="4">
    <location>
        <begin position="151"/>
        <end position="259"/>
    </location>
</feature>
<feature type="compositionally biased region" description="Polar residues" evidence="1">
    <location>
        <begin position="644"/>
        <end position="655"/>
    </location>
</feature>
<feature type="region of interest" description="Disordered" evidence="1">
    <location>
        <begin position="499"/>
        <end position="541"/>
    </location>
</feature>
<dbReference type="GO" id="GO:0005509">
    <property type="term" value="F:calcium ion binding"/>
    <property type="evidence" value="ECO:0007669"/>
    <property type="project" value="InterPro"/>
</dbReference>
<keyword evidence="2" id="KW-1133">Transmembrane helix</keyword>
<name>A0A0X8HWK7_9SACH</name>
<evidence type="ECO:0000256" key="3">
    <source>
        <dbReference type="SAM" id="SignalP"/>
    </source>
</evidence>
<keyword evidence="2" id="KW-0472">Membrane</keyword>
<feature type="region of interest" description="Disordered" evidence="1">
    <location>
        <begin position="762"/>
        <end position="782"/>
    </location>
</feature>
<evidence type="ECO:0000256" key="2">
    <source>
        <dbReference type="SAM" id="Phobius"/>
    </source>
</evidence>
<dbReference type="InterPro" id="IPR015919">
    <property type="entry name" value="Cadherin-like_sf"/>
</dbReference>
<dbReference type="OrthoDB" id="41532at2759"/>
<proteinExistence type="predicted"/>
<evidence type="ECO:0000259" key="4">
    <source>
        <dbReference type="SMART" id="SM00736"/>
    </source>
</evidence>
<dbReference type="Proteomes" id="UP000243052">
    <property type="component" value="Chromosome viii"/>
</dbReference>
<feature type="domain" description="Dystroglycan-type cadherin-like" evidence="4">
    <location>
        <begin position="36"/>
        <end position="135"/>
    </location>
</feature>
<dbReference type="RefSeq" id="XP_017989840.1">
    <property type="nucleotide sequence ID" value="XM_018134351.1"/>
</dbReference>
<gene>
    <name evidence="5" type="ORF">AW171_hschr84903</name>
</gene>
<feature type="chain" id="PRO_5007066986" evidence="3">
    <location>
        <begin position="30"/>
        <end position="809"/>
    </location>
</feature>
<evidence type="ECO:0000313" key="5">
    <source>
        <dbReference type="EMBL" id="AMD22844.1"/>
    </source>
</evidence>
<dbReference type="STRING" id="45286.A0A0X8HWK7"/>
<keyword evidence="3" id="KW-0732">Signal</keyword>
<dbReference type="InterPro" id="IPR013783">
    <property type="entry name" value="Ig-like_fold"/>
</dbReference>
<keyword evidence="2" id="KW-0812">Transmembrane</keyword>
<feature type="region of interest" description="Disordered" evidence="1">
    <location>
        <begin position="607"/>
        <end position="656"/>
    </location>
</feature>
<reference evidence="5 6" key="1">
    <citation type="submission" date="2016-01" db="EMBL/GenBank/DDBJ databases">
        <title>Genome sequence of the yeast Holleya sinecauda.</title>
        <authorList>
            <person name="Dietrich F.S."/>
        </authorList>
    </citation>
    <scope>NUCLEOTIDE SEQUENCE [LARGE SCALE GENOMIC DNA]</scope>
    <source>
        <strain evidence="5 6">ATCC 58844</strain>
    </source>
</reference>
<feature type="signal peptide" evidence="3">
    <location>
        <begin position="1"/>
        <end position="29"/>
    </location>
</feature>
<dbReference type="InterPro" id="IPR006644">
    <property type="entry name" value="Cadg"/>
</dbReference>
<dbReference type="Pfam" id="PF05345">
    <property type="entry name" value="He_PIG"/>
    <property type="match status" value="1"/>
</dbReference>
<feature type="compositionally biased region" description="Polar residues" evidence="1">
    <location>
        <begin position="607"/>
        <end position="627"/>
    </location>
</feature>
<protein>
    <submittedName>
        <fullName evidence="5">HHR075Cp</fullName>
    </submittedName>
</protein>
<accession>A0A0X8HWK7</accession>
<evidence type="ECO:0000313" key="6">
    <source>
        <dbReference type="Proteomes" id="UP000243052"/>
    </source>
</evidence>
<dbReference type="Gene3D" id="2.60.40.10">
    <property type="entry name" value="Immunoglobulins"/>
    <property type="match status" value="3"/>
</dbReference>
<feature type="domain" description="Dystroglycan-type cadherin-like" evidence="4">
    <location>
        <begin position="353"/>
        <end position="442"/>
    </location>
</feature>
<evidence type="ECO:0000256" key="1">
    <source>
        <dbReference type="SAM" id="MobiDB-lite"/>
    </source>
</evidence>
<sequence>MLLAFCYNIGPVMSRLLLLITLVTTLVVCEPYEAFPVSTQFPAVARVGQPFSWQLSNDTFKSKNGISQIIYETFDRPDWLFWDSEKRILSGTVGPEFLDGEDVKYFTFTLQGTDESDQQTLVKSYQLVATRNPGPQLNSTFDLLQVLRTHGPTNGKDALKLASGDKFDLSFDKNIFVAETDAAQPKAFYGRSTLYHAPLPSWLRFDESGLKFSGVAPAVNSDIAPELDYSFTLIASDLEGFAGVELKFELSVGAHQLTTKLLNTLAIDVAEDGSFSYPVPFENVYLDSNPIQDSDIRLVQLENAPSWVKYDDHKLMGKIPDESTEASFSISIYDQYSNVVYMDFSVKAKQEIFATSLIPDVNATRGSWFEYYLSPSQFKNRQETKVLAEYSDATWLSFQDANMTFHGMVPQNFTNIVVQLRAERNGIQQSLNFNIKGVNGPDETQVSIVQSPPTTVPKPETKTSNIGHTIAIACSITIPAVLILLFVLLMLLRRSKAKDKRNAGDVEKDRKPISSPKLGNPANHPNPFLDTYPESLPSNEKAVNPFSDEANSIESAKKMAMLDAMYLEVNSSGSSLNYEKTEYGNGGVAPVPQSGSDSTTTTVMVTPGSSQLDSASGLGDQQKSTMYYNDEPSKRKSWRCPSHMSKQNNGLQKNLSGPRDSYMSLQTVTTADLLNTEIESTNVLVHDPNKSTLPSRDSVFVTAQNRQYRQLPSSPITRTPLIEVHDSKNYNTDTDICDLRISSSSGGSDFIPVKEGDTYQFTPKESHDGFSGRPSNTGKRNTKRLVNLVNRGGVDVNNVDSIGQEPERD</sequence>
<organism evidence="5 6">
    <name type="scientific">Eremothecium sinecaudum</name>
    <dbReference type="NCBI Taxonomy" id="45286"/>
    <lineage>
        <taxon>Eukaryota</taxon>
        <taxon>Fungi</taxon>
        <taxon>Dikarya</taxon>
        <taxon>Ascomycota</taxon>
        <taxon>Saccharomycotina</taxon>
        <taxon>Saccharomycetes</taxon>
        <taxon>Saccharomycetales</taxon>
        <taxon>Saccharomycetaceae</taxon>
        <taxon>Eremothecium</taxon>
    </lineage>
</organism>
<dbReference type="SMART" id="SM00736">
    <property type="entry name" value="CADG"/>
    <property type="match status" value="3"/>
</dbReference>